<keyword evidence="7" id="KW-1185">Reference proteome</keyword>
<comment type="caution">
    <text evidence="6">The sequence shown here is derived from an EMBL/GenBank/DDBJ whole genome shotgun (WGS) entry which is preliminary data.</text>
</comment>
<dbReference type="EMBL" id="JAACJK010000165">
    <property type="protein sequence ID" value="KAF5324061.1"/>
    <property type="molecule type" value="Genomic_DNA"/>
</dbReference>
<feature type="compositionally biased region" description="Low complexity" evidence="4">
    <location>
        <begin position="168"/>
        <end position="177"/>
    </location>
</feature>
<dbReference type="GO" id="GO:0005737">
    <property type="term" value="C:cytoplasm"/>
    <property type="evidence" value="ECO:0007669"/>
    <property type="project" value="TreeGrafter"/>
</dbReference>
<keyword evidence="5" id="KW-1133">Transmembrane helix</keyword>
<evidence type="ECO:0000256" key="2">
    <source>
        <dbReference type="ARBA" id="ARBA00023043"/>
    </source>
</evidence>
<feature type="transmembrane region" description="Helical" evidence="5">
    <location>
        <begin position="78"/>
        <end position="100"/>
    </location>
</feature>
<protein>
    <recommendedName>
        <fullName evidence="8">Ankyrin</fullName>
    </recommendedName>
</protein>
<dbReference type="PROSITE" id="PS50088">
    <property type="entry name" value="ANK_REPEAT"/>
    <property type="match status" value="2"/>
</dbReference>
<evidence type="ECO:0000256" key="3">
    <source>
        <dbReference type="PROSITE-ProRule" id="PRU00023"/>
    </source>
</evidence>
<dbReference type="Proteomes" id="UP000541558">
    <property type="component" value="Unassembled WGS sequence"/>
</dbReference>
<keyword evidence="2 3" id="KW-0040">ANK repeat</keyword>
<feature type="repeat" description="ANK" evidence="3">
    <location>
        <begin position="630"/>
        <end position="663"/>
    </location>
</feature>
<reference evidence="6 7" key="1">
    <citation type="journal article" date="2020" name="ISME J.">
        <title>Uncovering the hidden diversity of litter-decomposition mechanisms in mushroom-forming fungi.</title>
        <authorList>
            <person name="Floudas D."/>
            <person name="Bentzer J."/>
            <person name="Ahren D."/>
            <person name="Johansson T."/>
            <person name="Persson P."/>
            <person name="Tunlid A."/>
        </authorList>
    </citation>
    <scope>NUCLEOTIDE SEQUENCE [LARGE SCALE GENOMIC DNA]</scope>
    <source>
        <strain evidence="6 7">CBS 175.51</strain>
    </source>
</reference>
<proteinExistence type="predicted"/>
<feature type="transmembrane region" description="Helical" evidence="5">
    <location>
        <begin position="363"/>
        <end position="385"/>
    </location>
</feature>
<sequence length="756" mass="82006">MFPDCTISTFHFSSSPSITMSAGSCIIPGNPDIAGIGVRIAIYVQNLLCFFPAFWALIDGKVTENELESAETQATTNLVLAFAILISSMVQATTLGLTSYHASIVLNMSWMNNTNAFIYFLLYVQHRSQVTSGSGHIVEPTFRAWARHIRCSFLPGTNTGQVNHTSGEESGQSGGPSVQAVDNETGMPTLPSPSERPKQLDGAGATTNEEVGNGRQTEDIVNARMAAKNLVKRYVLPLGSLHLSLMAALGLWLWIDIRGFGNMRDTANNCAAEHALISILGSHIPFASGALRITSFVIYGLFLVPGLNLLLPIVVFLGFHYCARGSPPTIMIKPAPYPRRQMYNWEHPWDTTLRWVQELIARWWSVLPPVLGLVFLLAINLVFIIDIELTLKQNAHLQRHDEAEWGFGQILAILLLFIPLRDLAEALLTRRMQKEVNLGFKNAVNLQDWDSVLAFVARGADPNVVIEGEVTAIRSACFSDRVDVVRALLDAGSDPNIESGPKRDTKVIQRENKDCLQLLRNYDNRVLDGTLALNCMVVKEYHIGVKLLLAAPGINVNGEDKLRRAALIIAAHQGTEAVVKLLLAVPGIDVNVLAPWGWTPLSLAARNGHEAVVKLLLAAPGIDVNASDDDGMTPLSFAATYGHEAVVKLLLAAPGIDVNAPSTGGTALFWAAIKGQEAIIKDLCAVPEIIVNVADVKRRLEHPPGGIRTRWGHPASKDEQEKCVRILEGFVKSKGGGAQDGSEGVGPSGGQRDSDP</sequence>
<feature type="repeat" description="ANK" evidence="3">
    <location>
        <begin position="596"/>
        <end position="629"/>
    </location>
</feature>
<evidence type="ECO:0000256" key="1">
    <source>
        <dbReference type="ARBA" id="ARBA00022737"/>
    </source>
</evidence>
<dbReference type="OrthoDB" id="194358at2759"/>
<feature type="region of interest" description="Disordered" evidence="4">
    <location>
        <begin position="732"/>
        <end position="756"/>
    </location>
</feature>
<evidence type="ECO:0000256" key="5">
    <source>
        <dbReference type="SAM" id="Phobius"/>
    </source>
</evidence>
<evidence type="ECO:0000313" key="7">
    <source>
        <dbReference type="Proteomes" id="UP000541558"/>
    </source>
</evidence>
<keyword evidence="5" id="KW-0472">Membrane</keyword>
<feature type="transmembrane region" description="Helical" evidence="5">
    <location>
        <begin position="296"/>
        <end position="323"/>
    </location>
</feature>
<feature type="transmembrane region" description="Helical" evidence="5">
    <location>
        <begin position="234"/>
        <end position="255"/>
    </location>
</feature>
<keyword evidence="5" id="KW-0812">Transmembrane</keyword>
<accession>A0A8H5BJM3</accession>
<dbReference type="SUPFAM" id="SSF48403">
    <property type="entry name" value="Ankyrin repeat"/>
    <property type="match status" value="1"/>
</dbReference>
<dbReference type="PANTHER" id="PTHR24198">
    <property type="entry name" value="ANKYRIN REPEAT AND PROTEIN KINASE DOMAIN-CONTAINING PROTEIN"/>
    <property type="match status" value="1"/>
</dbReference>
<dbReference type="Gene3D" id="1.25.40.20">
    <property type="entry name" value="Ankyrin repeat-containing domain"/>
    <property type="match status" value="2"/>
</dbReference>
<dbReference type="AlphaFoldDB" id="A0A8H5BJM3"/>
<feature type="transmembrane region" description="Helical" evidence="5">
    <location>
        <begin position="40"/>
        <end position="58"/>
    </location>
</feature>
<organism evidence="6 7">
    <name type="scientific">Ephemerocybe angulata</name>
    <dbReference type="NCBI Taxonomy" id="980116"/>
    <lineage>
        <taxon>Eukaryota</taxon>
        <taxon>Fungi</taxon>
        <taxon>Dikarya</taxon>
        <taxon>Basidiomycota</taxon>
        <taxon>Agaricomycotina</taxon>
        <taxon>Agaricomycetes</taxon>
        <taxon>Agaricomycetidae</taxon>
        <taxon>Agaricales</taxon>
        <taxon>Agaricineae</taxon>
        <taxon>Psathyrellaceae</taxon>
        <taxon>Ephemerocybe</taxon>
    </lineage>
</organism>
<dbReference type="InterPro" id="IPR036770">
    <property type="entry name" value="Ankyrin_rpt-contain_sf"/>
</dbReference>
<keyword evidence="1" id="KW-0677">Repeat</keyword>
<feature type="region of interest" description="Disordered" evidence="4">
    <location>
        <begin position="157"/>
        <end position="216"/>
    </location>
</feature>
<name>A0A8H5BJM3_9AGAR</name>
<feature type="transmembrane region" description="Helical" evidence="5">
    <location>
        <begin position="405"/>
        <end position="424"/>
    </location>
</feature>
<dbReference type="PROSITE" id="PS50297">
    <property type="entry name" value="ANK_REP_REGION"/>
    <property type="match status" value="2"/>
</dbReference>
<gene>
    <name evidence="6" type="ORF">D9611_008346</name>
</gene>
<evidence type="ECO:0000313" key="6">
    <source>
        <dbReference type="EMBL" id="KAF5324061.1"/>
    </source>
</evidence>
<feature type="compositionally biased region" description="Gly residues" evidence="4">
    <location>
        <begin position="734"/>
        <end position="749"/>
    </location>
</feature>
<dbReference type="Pfam" id="PF12796">
    <property type="entry name" value="Ank_2"/>
    <property type="match status" value="1"/>
</dbReference>
<dbReference type="SMART" id="SM00248">
    <property type="entry name" value="ANK"/>
    <property type="match status" value="5"/>
</dbReference>
<evidence type="ECO:0008006" key="8">
    <source>
        <dbReference type="Google" id="ProtNLM"/>
    </source>
</evidence>
<evidence type="ECO:0000256" key="4">
    <source>
        <dbReference type="SAM" id="MobiDB-lite"/>
    </source>
</evidence>
<dbReference type="PANTHER" id="PTHR24198:SF165">
    <property type="entry name" value="ANKYRIN REPEAT-CONTAINING PROTEIN-RELATED"/>
    <property type="match status" value="1"/>
</dbReference>
<dbReference type="InterPro" id="IPR002110">
    <property type="entry name" value="Ankyrin_rpt"/>
</dbReference>